<comment type="caution">
    <text evidence="1">The sequence shown here is derived from an EMBL/GenBank/DDBJ whole genome shotgun (WGS) entry which is preliminary data.</text>
</comment>
<dbReference type="RefSeq" id="WP_049720855.1">
    <property type="nucleotide sequence ID" value="NZ_CP012152.1"/>
</dbReference>
<dbReference type="EMBL" id="JAMOGB010000002">
    <property type="protein sequence ID" value="MDO0876772.1"/>
    <property type="molecule type" value="Genomic_DNA"/>
</dbReference>
<keyword evidence="2" id="KW-1185">Reference proteome</keyword>
<dbReference type="SUPFAM" id="SSF69279">
    <property type="entry name" value="Phage tail proteins"/>
    <property type="match status" value="1"/>
</dbReference>
<sequence>MIDSRRTFLDVTYNKQNITAELAEHLIDWTYTDNLSGEIDDLQIVLEDVEHKWLSDWFPTKGSLLEAVIYKKYWKEQTVKTKIGKFEVDEIDASGDPSQVTIKALSVPESSSIRGEEKSRAWENTTLKVVAGDIAKQNNLKLYYQASENPKKERYEQESETDLMFLYRLCKDEGLCLKLSNHAIVILDEADYEQKPPVATINRVSKEDDEIQVKKWSARTTLSGTYKACRVQYHDSIKKKTIKATFTPPKALKVGRTLVVKEEVKSVAEAQRLAKKKLREANKEATTVNLTVTSEKHLDAGMTVDLKGFGKFDGKYIITQVVHSSSTVELALRRCLEGY</sequence>
<name>A0AAW7TEZ7_9BACL</name>
<evidence type="ECO:0000313" key="1">
    <source>
        <dbReference type="EMBL" id="MDO0876772.1"/>
    </source>
</evidence>
<proteinExistence type="predicted"/>
<dbReference type="Pfam" id="PF05954">
    <property type="entry name" value="Phage_GPD"/>
    <property type="match status" value="1"/>
</dbReference>
<dbReference type="AlphaFoldDB" id="A0AAW7TEZ7"/>
<organism evidence="1 2">
    <name type="scientific">Anoxybacillus gonensis</name>
    <dbReference type="NCBI Taxonomy" id="198467"/>
    <lineage>
        <taxon>Bacteria</taxon>
        <taxon>Bacillati</taxon>
        <taxon>Bacillota</taxon>
        <taxon>Bacilli</taxon>
        <taxon>Bacillales</taxon>
        <taxon>Anoxybacillaceae</taxon>
        <taxon>Anoxybacillus</taxon>
    </lineage>
</organism>
<accession>A0AAW7TEZ7</accession>
<reference evidence="1" key="1">
    <citation type="submission" date="2022-05" db="EMBL/GenBank/DDBJ databases">
        <title>Genome-based reclassification of Anoxybacillus salavatliensis Cihan et al. as a later heterotypic synonym of Anoxybacillus gonensis Belduz et al. 2003.</title>
        <authorList>
            <person name="Inan Bektas K."/>
            <person name="Guler H.I."/>
            <person name="Belduz A.O."/>
            <person name="Canakci S."/>
        </authorList>
    </citation>
    <scope>NUCLEOTIDE SEQUENCE</scope>
    <source>
        <strain evidence="1">NCIMB 13933</strain>
    </source>
</reference>
<protein>
    <submittedName>
        <fullName evidence="1">Contractile injection system protein, VgrG/Pvc8 family</fullName>
    </submittedName>
</protein>
<dbReference type="Proteomes" id="UP001176117">
    <property type="component" value="Unassembled WGS sequence"/>
</dbReference>
<gene>
    <name evidence="1" type="ORF">NBU54_03630</name>
</gene>
<evidence type="ECO:0000313" key="2">
    <source>
        <dbReference type="Proteomes" id="UP001176117"/>
    </source>
</evidence>